<dbReference type="OrthoDB" id="296056at2759"/>
<accession>A0A8S1PHC1</accession>
<evidence type="ECO:0000313" key="2">
    <source>
        <dbReference type="Proteomes" id="UP000692954"/>
    </source>
</evidence>
<dbReference type="AlphaFoldDB" id="A0A8S1PHC1"/>
<dbReference type="EMBL" id="CAJJDN010000078">
    <property type="protein sequence ID" value="CAD8102587.1"/>
    <property type="molecule type" value="Genomic_DNA"/>
</dbReference>
<evidence type="ECO:0000313" key="1">
    <source>
        <dbReference type="EMBL" id="CAD8102587.1"/>
    </source>
</evidence>
<sequence length="321" mass="37088">MDFHQQDSDLLTSKLTNQKAQELVSQGLGVQEQSDCSYSSQHSCSSEHNSNRNINLNKSSFKKVSKSTMDLQNLTSKHAYICAQYNFLGYCLQEHCKKRHVFISEKDGLSELISDNIDLIDSLTSSGKKLKLSQSTYKTQLSKYKKCKSNNQEILEELELKIADQEQITFGDFSLGNLWNFNDLQFSADKIQSQLDFNTNSQIKSINSLIKPKPLVDYKQASDILENSTSPLNISYEIKKNLMFKLKSDIDKMQEKIKIITMLKKWINNQQVDFNEYITLHSSLSQIQQIHYSNFLRITNMTIPNQFSFHEQFQTIQSVQQ</sequence>
<dbReference type="Proteomes" id="UP000692954">
    <property type="component" value="Unassembled WGS sequence"/>
</dbReference>
<name>A0A8S1PHC1_9CILI</name>
<gene>
    <name evidence="1" type="ORF">PSON_ATCC_30995.1.T0780092</name>
</gene>
<proteinExistence type="predicted"/>
<organism evidence="1 2">
    <name type="scientific">Paramecium sonneborni</name>
    <dbReference type="NCBI Taxonomy" id="65129"/>
    <lineage>
        <taxon>Eukaryota</taxon>
        <taxon>Sar</taxon>
        <taxon>Alveolata</taxon>
        <taxon>Ciliophora</taxon>
        <taxon>Intramacronucleata</taxon>
        <taxon>Oligohymenophorea</taxon>
        <taxon>Peniculida</taxon>
        <taxon>Parameciidae</taxon>
        <taxon>Paramecium</taxon>
    </lineage>
</organism>
<keyword evidence="2" id="KW-1185">Reference proteome</keyword>
<protein>
    <submittedName>
        <fullName evidence="1">Uncharacterized protein</fullName>
    </submittedName>
</protein>
<comment type="caution">
    <text evidence="1">The sequence shown here is derived from an EMBL/GenBank/DDBJ whole genome shotgun (WGS) entry which is preliminary data.</text>
</comment>
<reference evidence="1" key="1">
    <citation type="submission" date="2021-01" db="EMBL/GenBank/DDBJ databases">
        <authorList>
            <consortium name="Genoscope - CEA"/>
            <person name="William W."/>
        </authorList>
    </citation>
    <scope>NUCLEOTIDE SEQUENCE</scope>
</reference>